<dbReference type="NCBIfam" id="NF011442">
    <property type="entry name" value="PRK14869.1-4"/>
    <property type="match status" value="1"/>
</dbReference>
<sequence>MTNKVYIIGHRNPDTDSVVAATAYARLKQLLGKKEYVAARAGKLAPQTEYILKRFNVEAPQYIPDLVPKTEYYMSEKYITVDQDVSLWKAVDKMISTNASVLPIVNVDGTYQGLLNYNAFALNSFKILNPKRDDIFLTSLNLVEKTLNATPIVEFDPDDYFKCSLVVGDDDTETFKKILSERKSENIIVITGDREDIQKASIEAGVRALIVTKDYVIAKELRELAKEKKVSVLSGHDSTVTTAMLIEYSSPVSAMADKKIRPVRADDTVQKIRPLLAESPSRCLPVIDENYRVIGIISESDLLHEANIQVILVDHNEPQQAVEGIEHYIIQEIIDHHRINTFSTRTPINFINRPVGSTSTIIANLYRENRVSIPKDMASLLLCGILSDTLILQSGTTTDYDVATAEYLSSITELDIKTLGNDIIKSGSHIDGRSAQEVIHQDMKDYSEGKYKYTVSQIEVDSTREIIERRREFLEELEIERRSNGALFNALLVTDITKLSSILLIAGDPKFEALVNFPKREEHIYYLKDVVSRKKQLIPLLSELVGRLSD</sequence>
<dbReference type="GO" id="GO:0046872">
    <property type="term" value="F:metal ion binding"/>
    <property type="evidence" value="ECO:0007669"/>
    <property type="project" value="UniProtKB-KW"/>
</dbReference>
<evidence type="ECO:0000313" key="12">
    <source>
        <dbReference type="Proteomes" id="UP000595224"/>
    </source>
</evidence>
<keyword evidence="4" id="KW-0479">Metal-binding</keyword>
<dbReference type="Proteomes" id="UP000595224">
    <property type="component" value="Chromosome"/>
</dbReference>
<dbReference type="InterPro" id="IPR001667">
    <property type="entry name" value="DDH_dom"/>
</dbReference>
<evidence type="ECO:0000256" key="1">
    <source>
        <dbReference type="ARBA" id="ARBA00001936"/>
    </source>
</evidence>
<comment type="subunit">
    <text evidence="2">Homohexamer.</text>
</comment>
<dbReference type="Pfam" id="PF02833">
    <property type="entry name" value="DHHA2"/>
    <property type="match status" value="1"/>
</dbReference>
<evidence type="ECO:0000256" key="3">
    <source>
        <dbReference type="ARBA" id="ARBA00012146"/>
    </source>
</evidence>
<dbReference type="AlphaFoldDB" id="A0A7T3V6Q4"/>
<dbReference type="InterPro" id="IPR028979">
    <property type="entry name" value="Ser_kin/Pase_Hpr-like_N_sf"/>
</dbReference>
<dbReference type="KEGG" id="tper:IWA51_09270"/>
<reference evidence="11 12" key="1">
    <citation type="submission" date="2020-11" db="EMBL/GenBank/DDBJ databases">
        <title>Treponema Peruensis nv. sp., first commensal Treponema isolated from human feces.</title>
        <authorList>
            <person name="Belkhou C."/>
            <person name="Raes J."/>
        </authorList>
    </citation>
    <scope>NUCLEOTIDE SEQUENCE [LARGE SCALE GENOMIC DNA]</scope>
    <source>
        <strain evidence="11 12">RCC2812</strain>
    </source>
</reference>
<dbReference type="SUPFAM" id="SSF64182">
    <property type="entry name" value="DHH phosphoesterases"/>
    <property type="match status" value="1"/>
</dbReference>
<dbReference type="InterPro" id="IPR010766">
    <property type="entry name" value="DRTGG"/>
</dbReference>
<dbReference type="GO" id="GO:0004427">
    <property type="term" value="F:inorganic diphosphate phosphatase activity"/>
    <property type="evidence" value="ECO:0007669"/>
    <property type="project" value="UniProtKB-EC"/>
</dbReference>
<dbReference type="EMBL" id="CP064936">
    <property type="protein sequence ID" value="QQA02260.1"/>
    <property type="molecule type" value="Genomic_DNA"/>
</dbReference>
<feature type="domain" description="CBS" evidence="10">
    <location>
        <begin position="255"/>
        <end position="313"/>
    </location>
</feature>
<dbReference type="InterPro" id="IPR038763">
    <property type="entry name" value="DHH_sf"/>
</dbReference>
<proteinExistence type="predicted"/>
<feature type="domain" description="CBS" evidence="10">
    <location>
        <begin position="74"/>
        <end position="135"/>
    </location>
</feature>
<dbReference type="SUPFAM" id="SSF75138">
    <property type="entry name" value="HprK N-terminal domain-like"/>
    <property type="match status" value="1"/>
</dbReference>
<dbReference type="Gene3D" id="3.10.310.20">
    <property type="entry name" value="DHHA2 domain"/>
    <property type="match status" value="1"/>
</dbReference>
<evidence type="ECO:0000256" key="6">
    <source>
        <dbReference type="ARBA" id="ARBA00023211"/>
    </source>
</evidence>
<dbReference type="Gene3D" id="3.40.1390.20">
    <property type="entry name" value="HprK N-terminal domain-like"/>
    <property type="match status" value="1"/>
</dbReference>
<organism evidence="11 12">
    <name type="scientific">Treponema peruense</name>
    <dbReference type="NCBI Taxonomy" id="2787628"/>
    <lineage>
        <taxon>Bacteria</taxon>
        <taxon>Pseudomonadati</taxon>
        <taxon>Spirochaetota</taxon>
        <taxon>Spirochaetia</taxon>
        <taxon>Spirochaetales</taxon>
        <taxon>Treponemataceae</taxon>
        <taxon>Treponema</taxon>
    </lineage>
</organism>
<accession>A0A7T3V6Q4</accession>
<gene>
    <name evidence="11" type="ORF">IWA51_09270</name>
</gene>
<dbReference type="PANTHER" id="PTHR12112:SF22">
    <property type="entry name" value="MANGANESE-DEPENDENT INORGANIC PYROPHOSPHATASE-RELATED"/>
    <property type="match status" value="1"/>
</dbReference>
<dbReference type="PROSITE" id="PS51371">
    <property type="entry name" value="CBS"/>
    <property type="match status" value="2"/>
</dbReference>
<dbReference type="Pfam" id="PF07085">
    <property type="entry name" value="DRTGG"/>
    <property type="match status" value="1"/>
</dbReference>
<dbReference type="SMART" id="SM01131">
    <property type="entry name" value="DHHA2"/>
    <property type="match status" value="1"/>
</dbReference>
<evidence type="ECO:0000256" key="4">
    <source>
        <dbReference type="ARBA" id="ARBA00022723"/>
    </source>
</evidence>
<keyword evidence="6" id="KW-0464">Manganese</keyword>
<evidence type="ECO:0000256" key="7">
    <source>
        <dbReference type="ARBA" id="ARBA00032535"/>
    </source>
</evidence>
<dbReference type="InterPro" id="IPR038222">
    <property type="entry name" value="DHHA2_dom_sf"/>
</dbReference>
<dbReference type="SUPFAM" id="SSF54631">
    <property type="entry name" value="CBS-domain pair"/>
    <property type="match status" value="1"/>
</dbReference>
<comment type="catalytic activity">
    <reaction evidence="8">
        <text>diphosphate + H2O = 2 phosphate + H(+)</text>
        <dbReference type="Rhea" id="RHEA:24576"/>
        <dbReference type="ChEBI" id="CHEBI:15377"/>
        <dbReference type="ChEBI" id="CHEBI:15378"/>
        <dbReference type="ChEBI" id="CHEBI:33019"/>
        <dbReference type="ChEBI" id="CHEBI:43474"/>
        <dbReference type="EC" id="3.6.1.1"/>
    </reaction>
</comment>
<evidence type="ECO:0000256" key="9">
    <source>
        <dbReference type="PROSITE-ProRule" id="PRU00703"/>
    </source>
</evidence>
<evidence type="ECO:0000259" key="10">
    <source>
        <dbReference type="PROSITE" id="PS51371"/>
    </source>
</evidence>
<dbReference type="PANTHER" id="PTHR12112">
    <property type="entry name" value="BNIP - RELATED"/>
    <property type="match status" value="1"/>
</dbReference>
<name>A0A7T3V6Q4_9SPIR</name>
<evidence type="ECO:0000256" key="2">
    <source>
        <dbReference type="ARBA" id="ARBA00011643"/>
    </source>
</evidence>
<keyword evidence="5 11" id="KW-0378">Hydrolase</keyword>
<evidence type="ECO:0000256" key="8">
    <source>
        <dbReference type="ARBA" id="ARBA00047820"/>
    </source>
</evidence>
<dbReference type="Pfam" id="PF01368">
    <property type="entry name" value="DHH"/>
    <property type="match status" value="1"/>
</dbReference>
<protein>
    <recommendedName>
        <fullName evidence="3">inorganic diphosphatase</fullName>
        <ecNumber evidence="3">3.6.1.1</ecNumber>
    </recommendedName>
    <alternativeName>
        <fullName evidence="7">Pyrophosphate phospho-hydrolase</fullName>
    </alternativeName>
</protein>
<evidence type="ECO:0000313" key="11">
    <source>
        <dbReference type="EMBL" id="QQA02260.1"/>
    </source>
</evidence>
<dbReference type="EC" id="3.6.1.1" evidence="3"/>
<comment type="cofactor">
    <cofactor evidence="1">
        <name>Mn(2+)</name>
        <dbReference type="ChEBI" id="CHEBI:29035"/>
    </cofactor>
</comment>
<dbReference type="NCBIfam" id="NF011443">
    <property type="entry name" value="PRK14869.1-5"/>
    <property type="match status" value="1"/>
</dbReference>
<dbReference type="Gene3D" id="3.90.1640.10">
    <property type="entry name" value="inorganic pyrophosphatase (n-terminal core)"/>
    <property type="match status" value="2"/>
</dbReference>
<dbReference type="InterPro" id="IPR046342">
    <property type="entry name" value="CBS_dom_sf"/>
</dbReference>
<dbReference type="InterPro" id="IPR000644">
    <property type="entry name" value="CBS_dom"/>
</dbReference>
<dbReference type="InterPro" id="IPR004097">
    <property type="entry name" value="DHHA2"/>
</dbReference>
<keyword evidence="9" id="KW-0129">CBS domain</keyword>
<keyword evidence="12" id="KW-1185">Reference proteome</keyword>
<dbReference type="GO" id="GO:0005737">
    <property type="term" value="C:cytoplasm"/>
    <property type="evidence" value="ECO:0007669"/>
    <property type="project" value="InterPro"/>
</dbReference>
<evidence type="ECO:0000256" key="5">
    <source>
        <dbReference type="ARBA" id="ARBA00022801"/>
    </source>
</evidence>
<dbReference type="Pfam" id="PF00571">
    <property type="entry name" value="CBS"/>
    <property type="match status" value="2"/>
</dbReference>